<protein>
    <submittedName>
        <fullName evidence="2">Uncharacterized protein</fullName>
    </submittedName>
</protein>
<feature type="compositionally biased region" description="Low complexity" evidence="1">
    <location>
        <begin position="1"/>
        <end position="25"/>
    </location>
</feature>
<accession>A0A2Z2MU17</accession>
<dbReference type="EMBL" id="CP015105">
    <property type="protein sequence ID" value="ASJ11690.1"/>
    <property type="molecule type" value="Genomic_DNA"/>
</dbReference>
<gene>
    <name evidence="2" type="ORF">A3L14_01760</name>
</gene>
<dbReference type="Proteomes" id="UP000250136">
    <property type="component" value="Chromosome"/>
</dbReference>
<reference evidence="2 3" key="1">
    <citation type="submission" date="2016-04" db="EMBL/GenBank/DDBJ databases">
        <title>Complete genome sequence of Thermococcus thioreducens type strain OGL-20P.</title>
        <authorList>
            <person name="Oger P.M."/>
        </authorList>
    </citation>
    <scope>NUCLEOTIDE SEQUENCE [LARGE SCALE GENOMIC DNA]</scope>
    <source>
        <strain evidence="2 3">OGL-20P</strain>
    </source>
</reference>
<proteinExistence type="predicted"/>
<sequence>MTETQTTATETSSATETETQTPTEEAYWENPWEYAPINIKGETYWITYYKYRYKIQPDQNSQIYEYVIEKSVDKTTVNVCGMDIMGNKKDLGEQEAYAYRTVVNPIKAAGLDDTLTITVWYLSNMSDAFIYPWDVLWFSYMSPTGAGDNVFVGIQFDYKGRSFSVMNPAPFQSGLFPCFDGDMTLPDAVNEDLGYLYMGWVALVHLGFWYEWSNVNVLVPQSGVWSDGMGHTWTWSTSPDGVTSYSGFTFKLVNYQWKYEGTVEGVKLQGEGKFSPDLPLVIESEGYYSYKDPNTGQTTVVYGYLKLEDLKLDKNLP</sequence>
<evidence type="ECO:0000313" key="2">
    <source>
        <dbReference type="EMBL" id="ASJ11690.1"/>
    </source>
</evidence>
<feature type="region of interest" description="Disordered" evidence="1">
    <location>
        <begin position="1"/>
        <end position="27"/>
    </location>
</feature>
<organism evidence="2 3">
    <name type="scientific">Thermococcus thioreducens</name>
    <dbReference type="NCBI Taxonomy" id="277988"/>
    <lineage>
        <taxon>Archaea</taxon>
        <taxon>Methanobacteriati</taxon>
        <taxon>Methanobacteriota</taxon>
        <taxon>Thermococci</taxon>
        <taxon>Thermococcales</taxon>
        <taxon>Thermococcaceae</taxon>
        <taxon>Thermococcus</taxon>
    </lineage>
</organism>
<keyword evidence="3" id="KW-1185">Reference proteome</keyword>
<dbReference type="AlphaFoldDB" id="A0A2Z2MU17"/>
<evidence type="ECO:0000256" key="1">
    <source>
        <dbReference type="SAM" id="MobiDB-lite"/>
    </source>
</evidence>
<name>A0A2Z2MU17_9EURY</name>
<dbReference type="KEGG" id="ttd:A3L14_01760"/>
<evidence type="ECO:0000313" key="3">
    <source>
        <dbReference type="Proteomes" id="UP000250136"/>
    </source>
</evidence>